<dbReference type="RefSeq" id="WP_066970829.1">
    <property type="nucleotide sequence ID" value="NZ_LWMT01000040.1"/>
</dbReference>
<proteinExistence type="predicted"/>
<gene>
    <name evidence="2" type="ORF">MBFIL_03120</name>
</gene>
<keyword evidence="1" id="KW-0472">Membrane</keyword>
<protein>
    <recommendedName>
        <fullName evidence="4">Cell wall biosynthesis protein</fullName>
    </recommendedName>
</protein>
<evidence type="ECO:0000256" key="1">
    <source>
        <dbReference type="SAM" id="Phobius"/>
    </source>
</evidence>
<organism evidence="2 3">
    <name type="scientific">Methanobrevibacter filiformis</name>
    <dbReference type="NCBI Taxonomy" id="55758"/>
    <lineage>
        <taxon>Archaea</taxon>
        <taxon>Methanobacteriati</taxon>
        <taxon>Methanobacteriota</taxon>
        <taxon>Methanomada group</taxon>
        <taxon>Methanobacteria</taxon>
        <taxon>Methanobacteriales</taxon>
        <taxon>Methanobacteriaceae</taxon>
        <taxon>Methanobrevibacter</taxon>
    </lineage>
</organism>
<dbReference type="PATRIC" id="fig|55758.3.peg.347"/>
<dbReference type="STRING" id="55758.MBFIL_03120"/>
<feature type="transmembrane region" description="Helical" evidence="1">
    <location>
        <begin position="205"/>
        <end position="236"/>
    </location>
</feature>
<evidence type="ECO:0000313" key="2">
    <source>
        <dbReference type="EMBL" id="KZX17188.1"/>
    </source>
</evidence>
<dbReference type="AlphaFoldDB" id="A0A166F053"/>
<reference evidence="2 3" key="1">
    <citation type="submission" date="2016-04" db="EMBL/GenBank/DDBJ databases">
        <title>Genome sequence of Methanobrevibacter filiformis DSM 11501.</title>
        <authorList>
            <person name="Poehlein A."/>
            <person name="Seedorf H."/>
            <person name="Daniel R."/>
        </authorList>
    </citation>
    <scope>NUCLEOTIDE SEQUENCE [LARGE SCALE GENOMIC DNA]</scope>
    <source>
        <strain evidence="2 3">DSM 11501</strain>
    </source>
</reference>
<feature type="transmembrane region" description="Helical" evidence="1">
    <location>
        <begin position="104"/>
        <end position="130"/>
    </location>
</feature>
<name>A0A166F053_9EURY</name>
<keyword evidence="1" id="KW-0812">Transmembrane</keyword>
<accession>A0A166F053</accession>
<sequence length="311" mass="34299">MTSVLLNTSISLIIWAFILAFVSTMALNIIFRKLAKLGVLGNLYSSSVRGGTPRGIGVVPFILLSVLLPPRFNELVLLMGIFAFLDDILGRRKIGKSSIEWGQLFRGIGILSVICLGYPLMGPSIILVALLVQPLNISDMQPGITCSVVILMSVFTVLSMFIIGIPVLSESLVFFSPIIIAVICLGYAPLDYKGLIMMGEVGNHAFAIALGIIFYLLGGFIATFLLFIATTALIAFMRRKYLKQFLTRNLGIKNPCFGDYFMDILTGGGLGDLVRRILLGKKQIKVTIPILIIFGFRRLLYNPYAPYRYNR</sequence>
<dbReference type="EMBL" id="LWMT01000040">
    <property type="protein sequence ID" value="KZX17188.1"/>
    <property type="molecule type" value="Genomic_DNA"/>
</dbReference>
<feature type="transmembrane region" description="Helical" evidence="1">
    <location>
        <begin position="12"/>
        <end position="31"/>
    </location>
</feature>
<keyword evidence="1" id="KW-1133">Transmembrane helix</keyword>
<evidence type="ECO:0008006" key="4">
    <source>
        <dbReference type="Google" id="ProtNLM"/>
    </source>
</evidence>
<dbReference type="Proteomes" id="UP000077066">
    <property type="component" value="Unassembled WGS sequence"/>
</dbReference>
<feature type="transmembrane region" description="Helical" evidence="1">
    <location>
        <begin position="172"/>
        <end position="190"/>
    </location>
</feature>
<keyword evidence="3" id="KW-1185">Reference proteome</keyword>
<dbReference type="OrthoDB" id="81991at2157"/>
<evidence type="ECO:0000313" key="3">
    <source>
        <dbReference type="Proteomes" id="UP000077066"/>
    </source>
</evidence>
<feature type="transmembrane region" description="Helical" evidence="1">
    <location>
        <begin position="142"/>
        <end position="165"/>
    </location>
</feature>
<comment type="caution">
    <text evidence="2">The sequence shown here is derived from an EMBL/GenBank/DDBJ whole genome shotgun (WGS) entry which is preliminary data.</text>
</comment>